<name>I2C735_BACAY</name>
<dbReference type="KEGG" id="bqy:MUS_2531"/>
<evidence type="ECO:0000313" key="2">
    <source>
        <dbReference type="Proteomes" id="UP000002878"/>
    </source>
</evidence>
<sequence>MYDVVLFQYDIFRKFSGSLFYQNQKNLSPYLYAREKGSFLFRLTF</sequence>
<reference evidence="1 2" key="1">
    <citation type="journal article" date="2012" name="J. Biotechnol.">
        <title>Genome sequence of the plant growth promoting strain Bacillus amyloliquefaciens subsp. plantarum B9601-Y2 and expression of mersacidin and other secondary metabolites.</title>
        <authorList>
            <person name="He P."/>
            <person name="Hao K."/>
            <person name="Blom J."/>
            <person name="Ruckert C."/>
            <person name="Vater J."/>
            <person name="Mao Z."/>
            <person name="Wu Y."/>
            <person name="Hou M."/>
            <person name="He P."/>
            <person name="He Y."/>
            <person name="Borriss R."/>
        </authorList>
    </citation>
    <scope>NUCLEOTIDE SEQUENCE [LARGE SCALE GENOMIC DNA]</scope>
    <source>
        <strain evidence="1">Y2</strain>
    </source>
</reference>
<dbReference type="Proteomes" id="UP000002878">
    <property type="component" value="Chromosome"/>
</dbReference>
<dbReference type="EMBL" id="CP003332">
    <property type="protein sequence ID" value="AFJ62459.1"/>
    <property type="molecule type" value="Genomic_DNA"/>
</dbReference>
<dbReference type="HOGENOM" id="CLU_3195620_0_0_9"/>
<proteinExistence type="predicted"/>
<organism evidence="1 2">
    <name type="scientific">Bacillus amyloliquefaciens (strain Y2)</name>
    <name type="common">Bacillus amyloliquefaciens subsp. plantarum (strain B9601-Y2)</name>
    <dbReference type="NCBI Taxonomy" id="1155777"/>
    <lineage>
        <taxon>Bacteria</taxon>
        <taxon>Bacillati</taxon>
        <taxon>Bacillota</taxon>
        <taxon>Bacilli</taxon>
        <taxon>Bacillales</taxon>
        <taxon>Bacillaceae</taxon>
        <taxon>Bacillus</taxon>
        <taxon>Bacillus amyloliquefaciens group</taxon>
    </lineage>
</organism>
<accession>I2C735</accession>
<gene>
    <name evidence="1" type="ORF">MUS_2531</name>
</gene>
<protein>
    <submittedName>
        <fullName evidence="1">Uncharacterized protein</fullName>
    </submittedName>
</protein>
<dbReference type="AlphaFoldDB" id="I2C735"/>
<evidence type="ECO:0000313" key="1">
    <source>
        <dbReference type="EMBL" id="AFJ62459.1"/>
    </source>
</evidence>
<dbReference type="PATRIC" id="fig|1126211.3.peg.2410"/>